<dbReference type="InterPro" id="IPR012094">
    <property type="entry name" value="tRNA_Ile_lys_synt"/>
</dbReference>
<evidence type="ECO:0000256" key="7">
    <source>
        <dbReference type="ARBA" id="ARBA00048539"/>
    </source>
</evidence>
<comment type="subcellular location">
    <subcellularLocation>
        <location evidence="1 8">Cytoplasm</location>
    </subcellularLocation>
</comment>
<evidence type="ECO:0000313" key="10">
    <source>
        <dbReference type="EMBL" id="MYL21986.1"/>
    </source>
</evidence>
<evidence type="ECO:0000256" key="5">
    <source>
        <dbReference type="ARBA" id="ARBA00022741"/>
    </source>
</evidence>
<evidence type="ECO:0000256" key="2">
    <source>
        <dbReference type="ARBA" id="ARBA00022490"/>
    </source>
</evidence>
<dbReference type="Gene3D" id="1.10.10.1360">
    <property type="entry name" value="tRNA (Ile)-lysidine synthase"/>
    <property type="match status" value="1"/>
</dbReference>
<dbReference type="InterPro" id="IPR012795">
    <property type="entry name" value="tRNA_Ile_lys_synt_N"/>
</dbReference>
<keyword evidence="4 8" id="KW-0819">tRNA processing</keyword>
<feature type="domain" description="Lysidine-tRNA(Ile) synthetase C-terminal" evidence="9">
    <location>
        <begin position="384"/>
        <end position="457"/>
    </location>
</feature>
<dbReference type="InterPro" id="IPR012796">
    <property type="entry name" value="Lysidine-tRNA-synth_C"/>
</dbReference>
<keyword evidence="3 8" id="KW-0436">Ligase</keyword>
<dbReference type="InterPro" id="IPR011063">
    <property type="entry name" value="TilS/TtcA_N"/>
</dbReference>
<organism evidence="10 11">
    <name type="scientific">Halobacillus litoralis</name>
    <dbReference type="NCBI Taxonomy" id="45668"/>
    <lineage>
        <taxon>Bacteria</taxon>
        <taxon>Bacillati</taxon>
        <taxon>Bacillota</taxon>
        <taxon>Bacilli</taxon>
        <taxon>Bacillales</taxon>
        <taxon>Bacillaceae</taxon>
        <taxon>Halobacillus</taxon>
    </lineage>
</organism>
<gene>
    <name evidence="8 10" type="primary">tilS</name>
    <name evidence="10" type="ORF">GLW04_19105</name>
</gene>
<dbReference type="GO" id="GO:0006400">
    <property type="term" value="P:tRNA modification"/>
    <property type="evidence" value="ECO:0007669"/>
    <property type="project" value="UniProtKB-UniRule"/>
</dbReference>
<comment type="caution">
    <text evidence="10">The sequence shown here is derived from an EMBL/GenBank/DDBJ whole genome shotgun (WGS) entry which is preliminary data.</text>
</comment>
<dbReference type="EMBL" id="WMET01000009">
    <property type="protein sequence ID" value="MYL21986.1"/>
    <property type="molecule type" value="Genomic_DNA"/>
</dbReference>
<dbReference type="SUPFAM" id="SSF56037">
    <property type="entry name" value="PheT/TilS domain"/>
    <property type="match status" value="1"/>
</dbReference>
<dbReference type="AlphaFoldDB" id="A0A845DX81"/>
<dbReference type="GO" id="GO:0005737">
    <property type="term" value="C:cytoplasm"/>
    <property type="evidence" value="ECO:0007669"/>
    <property type="project" value="UniProtKB-SubCell"/>
</dbReference>
<protein>
    <recommendedName>
        <fullName evidence="8">tRNA(Ile)-lysidine synthase</fullName>
        <ecNumber evidence="8">6.3.4.19</ecNumber>
    </recommendedName>
    <alternativeName>
        <fullName evidence="8">tRNA(Ile)-2-lysyl-cytidine synthase</fullName>
    </alternativeName>
    <alternativeName>
        <fullName evidence="8">tRNA(Ile)-lysidine synthetase</fullName>
    </alternativeName>
</protein>
<comment type="similarity">
    <text evidence="8">Belongs to the tRNA(Ile)-lysidine synthase family.</text>
</comment>
<dbReference type="CDD" id="cd01992">
    <property type="entry name" value="TilS_N"/>
    <property type="match status" value="1"/>
</dbReference>
<dbReference type="NCBIfam" id="TIGR02433">
    <property type="entry name" value="lysidine_TilS_C"/>
    <property type="match status" value="1"/>
</dbReference>
<accession>A0A845DX81</accession>
<evidence type="ECO:0000256" key="1">
    <source>
        <dbReference type="ARBA" id="ARBA00004496"/>
    </source>
</evidence>
<keyword evidence="6 8" id="KW-0067">ATP-binding</keyword>
<keyword evidence="5 8" id="KW-0547">Nucleotide-binding</keyword>
<dbReference type="InterPro" id="IPR014729">
    <property type="entry name" value="Rossmann-like_a/b/a_fold"/>
</dbReference>
<dbReference type="Gene3D" id="3.40.50.620">
    <property type="entry name" value="HUPs"/>
    <property type="match status" value="1"/>
</dbReference>
<comment type="function">
    <text evidence="8">Ligates lysine onto the cytidine present at position 34 of the AUA codon-specific tRNA(Ile) that contains the anticodon CAU, in an ATP-dependent manner. Cytidine is converted to lysidine, thus changing the amino acid specificity of the tRNA from methionine to isoleucine.</text>
</comment>
<dbReference type="EC" id="6.3.4.19" evidence="8"/>
<dbReference type="GO" id="GO:0032267">
    <property type="term" value="F:tRNA(Ile)-lysidine synthase activity"/>
    <property type="evidence" value="ECO:0007669"/>
    <property type="project" value="UniProtKB-EC"/>
</dbReference>
<dbReference type="SUPFAM" id="SSF82829">
    <property type="entry name" value="MesJ substrate recognition domain-like"/>
    <property type="match status" value="1"/>
</dbReference>
<evidence type="ECO:0000256" key="4">
    <source>
        <dbReference type="ARBA" id="ARBA00022694"/>
    </source>
</evidence>
<evidence type="ECO:0000256" key="8">
    <source>
        <dbReference type="HAMAP-Rule" id="MF_01161"/>
    </source>
</evidence>
<evidence type="ECO:0000256" key="6">
    <source>
        <dbReference type="ARBA" id="ARBA00022840"/>
    </source>
</evidence>
<name>A0A845DX81_9BACI</name>
<comment type="domain">
    <text evidence="8">The N-terminal region contains the highly conserved SGGXDS motif, predicted to be a P-loop motif involved in ATP binding.</text>
</comment>
<dbReference type="Proteomes" id="UP000460949">
    <property type="component" value="Unassembled WGS sequence"/>
</dbReference>
<dbReference type="PANTHER" id="PTHR43033">
    <property type="entry name" value="TRNA(ILE)-LYSIDINE SYNTHASE-RELATED"/>
    <property type="match status" value="1"/>
</dbReference>
<dbReference type="GO" id="GO:0005524">
    <property type="term" value="F:ATP binding"/>
    <property type="evidence" value="ECO:0007669"/>
    <property type="project" value="UniProtKB-UniRule"/>
</dbReference>
<keyword evidence="2 8" id="KW-0963">Cytoplasm</keyword>
<dbReference type="SMART" id="SM00977">
    <property type="entry name" value="TilS_C"/>
    <property type="match status" value="1"/>
</dbReference>
<dbReference type="PANTHER" id="PTHR43033:SF1">
    <property type="entry name" value="TRNA(ILE)-LYSIDINE SYNTHASE-RELATED"/>
    <property type="match status" value="1"/>
</dbReference>
<dbReference type="HAMAP" id="MF_01161">
    <property type="entry name" value="tRNA_Ile_lys_synt"/>
    <property type="match status" value="1"/>
</dbReference>
<dbReference type="Gene3D" id="3.30.465.60">
    <property type="match status" value="1"/>
</dbReference>
<evidence type="ECO:0000313" key="11">
    <source>
        <dbReference type="Proteomes" id="UP000460949"/>
    </source>
</evidence>
<dbReference type="Pfam" id="PF11734">
    <property type="entry name" value="TilS_C"/>
    <property type="match status" value="1"/>
</dbReference>
<dbReference type="Pfam" id="PF01171">
    <property type="entry name" value="ATP_bind_3"/>
    <property type="match status" value="1"/>
</dbReference>
<dbReference type="NCBIfam" id="TIGR02432">
    <property type="entry name" value="lysidine_TilS_N"/>
    <property type="match status" value="1"/>
</dbReference>
<dbReference type="SUPFAM" id="SSF52402">
    <property type="entry name" value="Adenine nucleotide alpha hydrolases-like"/>
    <property type="match status" value="1"/>
</dbReference>
<feature type="binding site" evidence="8">
    <location>
        <begin position="26"/>
        <end position="31"/>
    </location>
    <ligand>
        <name>ATP</name>
        <dbReference type="ChEBI" id="CHEBI:30616"/>
    </ligand>
</feature>
<comment type="catalytic activity">
    <reaction evidence="7 8">
        <text>cytidine(34) in tRNA(Ile2) + L-lysine + ATP = lysidine(34) in tRNA(Ile2) + AMP + diphosphate + H(+)</text>
        <dbReference type="Rhea" id="RHEA:43744"/>
        <dbReference type="Rhea" id="RHEA-COMP:10625"/>
        <dbReference type="Rhea" id="RHEA-COMP:10670"/>
        <dbReference type="ChEBI" id="CHEBI:15378"/>
        <dbReference type="ChEBI" id="CHEBI:30616"/>
        <dbReference type="ChEBI" id="CHEBI:32551"/>
        <dbReference type="ChEBI" id="CHEBI:33019"/>
        <dbReference type="ChEBI" id="CHEBI:82748"/>
        <dbReference type="ChEBI" id="CHEBI:83665"/>
        <dbReference type="ChEBI" id="CHEBI:456215"/>
        <dbReference type="EC" id="6.3.4.19"/>
    </reaction>
</comment>
<evidence type="ECO:0000256" key="3">
    <source>
        <dbReference type="ARBA" id="ARBA00022598"/>
    </source>
</evidence>
<proteinExistence type="inferred from homology"/>
<sequence>MDHVVHSFISKHQLIRPGQTVLAAVSGGPDSTALLHLLTRLREEFPFHLKAVSVDHGLRGEEAREDLSFVQELADQWGVEFHGTSVDTASYKKATGKGTQEAARELRYRFFEEQMLAHGADVLVMGHHGDDQAETVMMQMARSARPEAVQGMPLRRPFACGEIVRPLLCVSKEQILHYMNDRSLPSRHDPSNDRTDYTRNAFRHRVMPFLKEQNPRIHEHVQAFSERAAEERSYINEQAQKVLEHVHFSENVEKFVQFSKQTFKTFPLALQRTAFHLILNYLYVKQNEDISYLHEEMFMNLLRDEKPNRSLDFPGGLKVIRAYDEITFTFADKKQEQSYHFILQPGASVTLPDGSSMEAEWSWSPEEPDAFTYICEDYHVNLPLIVRSRKPGDRMEVRGMNGSKKVKDIFIDQKIPARIRGTLPVVTDQTGEILWLGGLKKGGSRDGRSSTGPWLRLHYKNKADA</sequence>
<dbReference type="RefSeq" id="WP_160839901.1">
    <property type="nucleotide sequence ID" value="NZ_WMET01000009.1"/>
</dbReference>
<reference evidence="10 11" key="1">
    <citation type="submission" date="2019-11" db="EMBL/GenBank/DDBJ databases">
        <title>Genome sequences of 17 halophilic strains isolated from different environments.</title>
        <authorList>
            <person name="Furrow R.E."/>
        </authorList>
    </citation>
    <scope>NUCLEOTIDE SEQUENCE [LARGE SCALE GENOMIC DNA]</scope>
    <source>
        <strain evidence="10 11">22511_23_Filter</strain>
    </source>
</reference>
<evidence type="ECO:0000259" key="9">
    <source>
        <dbReference type="SMART" id="SM00977"/>
    </source>
</evidence>